<evidence type="ECO:0000256" key="2">
    <source>
        <dbReference type="SAM" id="Phobius"/>
    </source>
</evidence>
<feature type="region of interest" description="Disordered" evidence="1">
    <location>
        <begin position="1"/>
        <end position="157"/>
    </location>
</feature>
<dbReference type="AlphaFoldDB" id="A0AAU7Q234"/>
<gene>
    <name evidence="3" type="ORF">ABLO99_08030</name>
</gene>
<feature type="transmembrane region" description="Helical" evidence="2">
    <location>
        <begin position="352"/>
        <end position="375"/>
    </location>
</feature>
<keyword evidence="2" id="KW-0812">Transmembrane</keyword>
<sequence>MPETVDEHQTKPISCTTEGENSAATPPTPAPRNTVLQTTDENEISQSTNSASESSSDEEGQETSNVAIPEHIYASIDPKTKSPKKSSDSGVGNPSLRRSSSEGTIYSEPWDSKILEDLEKSSSKSSDNQGTPSTPPPSYKTDGSEKSLSTNSEFKLQKNRSWPRAKYAMQQKGFVIFSATAIVLGTSAALVHLQDKAKFIAFFANSPLYTIIPVIAIASLLAISPMFLGIKQFVNTKEYQAQGKNADEVLDNVLKCQRKDKAIKSVRLKYSNGTHSNFVLNAWESKNDFINIDEKVISKTNKIESLINNRPIFTTLLTGVVAANVALPLGLLATNGVNGVQKFYQNPLTNDIGLSLLIGSGVLALLILCLGVHYYRKTNCTNLIYSREKIGAEGVNEKFTQEIKQERTKVLEENHSKDAKRSSLTLEQVIVQSHNYPDVIYGW</sequence>
<feature type="transmembrane region" description="Helical" evidence="2">
    <location>
        <begin position="174"/>
        <end position="193"/>
    </location>
</feature>
<dbReference type="EMBL" id="CP157942">
    <property type="protein sequence ID" value="XBS67078.1"/>
    <property type="molecule type" value="Genomic_DNA"/>
</dbReference>
<feature type="transmembrane region" description="Helical" evidence="2">
    <location>
        <begin position="312"/>
        <end position="332"/>
    </location>
</feature>
<feature type="compositionally biased region" description="Polar residues" evidence="1">
    <location>
        <begin position="11"/>
        <end position="22"/>
    </location>
</feature>
<name>A0AAU7Q234_9RICK</name>
<accession>A0AAU7Q234</accession>
<feature type="transmembrane region" description="Helical" evidence="2">
    <location>
        <begin position="199"/>
        <end position="223"/>
    </location>
</feature>
<reference evidence="3" key="1">
    <citation type="submission" date="2024-06" db="EMBL/GenBank/DDBJ databases">
        <authorList>
            <person name="Dussert Y."/>
            <person name="Peccoud J."/>
            <person name="Pigeault R."/>
        </authorList>
    </citation>
    <scope>NUCLEOTIDE SEQUENCE</scope>
    <source>
        <strain evidence="3">WArc</strain>
    </source>
</reference>
<feature type="compositionally biased region" description="Basic and acidic residues" evidence="1">
    <location>
        <begin position="110"/>
        <end position="122"/>
    </location>
</feature>
<keyword evidence="2" id="KW-1133">Transmembrane helix</keyword>
<feature type="compositionally biased region" description="Polar residues" evidence="1">
    <location>
        <begin position="90"/>
        <end position="104"/>
    </location>
</feature>
<feature type="compositionally biased region" description="Low complexity" evidence="1">
    <location>
        <begin position="44"/>
        <end position="54"/>
    </location>
</feature>
<keyword evidence="2" id="KW-0472">Membrane</keyword>
<dbReference type="RefSeq" id="WP_349967604.1">
    <property type="nucleotide sequence ID" value="NZ_CP157942.1"/>
</dbReference>
<proteinExistence type="predicted"/>
<organism evidence="3">
    <name type="scientific">Wolbachia endosymbiont of Armadillidium arcangelii</name>
    <dbReference type="NCBI Taxonomy" id="3158571"/>
    <lineage>
        <taxon>Bacteria</taxon>
        <taxon>Pseudomonadati</taxon>
        <taxon>Pseudomonadota</taxon>
        <taxon>Alphaproteobacteria</taxon>
        <taxon>Rickettsiales</taxon>
        <taxon>Anaplasmataceae</taxon>
        <taxon>Wolbachieae</taxon>
        <taxon>Wolbachia</taxon>
    </lineage>
</organism>
<protein>
    <submittedName>
        <fullName evidence="3">Uncharacterized protein</fullName>
    </submittedName>
</protein>
<feature type="compositionally biased region" description="Basic and acidic residues" evidence="1">
    <location>
        <begin position="1"/>
        <end position="10"/>
    </location>
</feature>
<evidence type="ECO:0000313" key="3">
    <source>
        <dbReference type="EMBL" id="XBS67078.1"/>
    </source>
</evidence>
<evidence type="ECO:0000256" key="1">
    <source>
        <dbReference type="SAM" id="MobiDB-lite"/>
    </source>
</evidence>